<feature type="domain" description="Pyrrolo-quinoline quinone repeat" evidence="1">
    <location>
        <begin position="330"/>
        <end position="414"/>
    </location>
</feature>
<protein>
    <recommendedName>
        <fullName evidence="1">Pyrrolo-quinoline quinone repeat domain-containing protein</fullName>
    </recommendedName>
</protein>
<dbReference type="InterPro" id="IPR018391">
    <property type="entry name" value="PQQ_b-propeller_rpt"/>
</dbReference>
<evidence type="ECO:0000313" key="2">
    <source>
        <dbReference type="EMBL" id="MBB6063236.1"/>
    </source>
</evidence>
<reference evidence="2 3" key="1">
    <citation type="submission" date="2020-08" db="EMBL/GenBank/DDBJ databases">
        <title>Genomic Encyclopedia of Type Strains, Phase IV (KMG-IV): sequencing the most valuable type-strain genomes for metagenomic binning, comparative biology and taxonomic classification.</title>
        <authorList>
            <person name="Goeker M."/>
        </authorList>
    </citation>
    <scope>NUCLEOTIDE SEQUENCE [LARGE SCALE GENOMIC DNA]</scope>
    <source>
        <strain evidence="2 3">DSM 13481</strain>
    </source>
</reference>
<dbReference type="PANTHER" id="PTHR34512:SF30">
    <property type="entry name" value="OUTER MEMBRANE PROTEIN ASSEMBLY FACTOR BAMB"/>
    <property type="match status" value="1"/>
</dbReference>
<dbReference type="Proteomes" id="UP000555828">
    <property type="component" value="Unassembled WGS sequence"/>
</dbReference>
<dbReference type="AlphaFoldDB" id="A0A841GHP3"/>
<dbReference type="Gene3D" id="2.130.10.10">
    <property type="entry name" value="YVTN repeat-like/Quinoprotein amine dehydrogenase"/>
    <property type="match status" value="1"/>
</dbReference>
<name>A0A841GHP3_9BACT</name>
<dbReference type="EMBL" id="JACHEX010000005">
    <property type="protein sequence ID" value="MBB6063236.1"/>
    <property type="molecule type" value="Genomic_DNA"/>
</dbReference>
<dbReference type="InterPro" id="IPR011047">
    <property type="entry name" value="Quinoprotein_ADH-like_sf"/>
</dbReference>
<dbReference type="InterPro" id="IPR002372">
    <property type="entry name" value="PQQ_rpt_dom"/>
</dbReference>
<evidence type="ECO:0000259" key="1">
    <source>
        <dbReference type="Pfam" id="PF13360"/>
    </source>
</evidence>
<dbReference type="Pfam" id="PF13360">
    <property type="entry name" value="PQQ_2"/>
    <property type="match status" value="2"/>
</dbReference>
<dbReference type="SUPFAM" id="SSF50969">
    <property type="entry name" value="YVTN repeat-like/Quinoprotein amine dehydrogenase"/>
    <property type="match status" value="1"/>
</dbReference>
<dbReference type="PANTHER" id="PTHR34512">
    <property type="entry name" value="CELL SURFACE PROTEIN"/>
    <property type="match status" value="1"/>
</dbReference>
<dbReference type="InterPro" id="IPR011044">
    <property type="entry name" value="Quino_amine_DH_bsu"/>
</dbReference>
<dbReference type="SMART" id="SM00564">
    <property type="entry name" value="PQQ"/>
    <property type="match status" value="3"/>
</dbReference>
<comment type="caution">
    <text evidence="2">The sequence shown here is derived from an EMBL/GenBank/DDBJ whole genome shotgun (WGS) entry which is preliminary data.</text>
</comment>
<proteinExistence type="predicted"/>
<dbReference type="RefSeq" id="WP_184619832.1">
    <property type="nucleotide sequence ID" value="NZ_JACHEX010000005.1"/>
</dbReference>
<dbReference type="SUPFAM" id="SSF50998">
    <property type="entry name" value="Quinoprotein alcohol dehydrogenase-like"/>
    <property type="match status" value="1"/>
</dbReference>
<sequence>MKKLLSILFVFLTILLFSQIYFLTDDGIYKSTDKILDGKFKDICFLDNKIYAIYNDSIVDIFTKKEIYIESPIYIGEGYFLSNNRLYKFENGKLELIRIISNLEYPFVYKNVIFGINMGNVVALDNGKIVWSLSPNNGKIHKIRIINGKLAVFSSSDLSIFDIENPKFPKFIKKFNIADDYVYNGYHVILKNNLLQFYDENNKLIFSKNVNGNKIITDGENIIVGNYLITKDFNVTTYPFKIIAFINVNHEINFTTNKVKLLWQINLDQEITSKPVAKDGTLFVAATNGKIFKIEDGKTTWNYTLPFIVTGHLTLNNDGLLITCWDDYLYQFDFNGNLIWKVELDSDLTLGAAFDGQIIYVVSDDGILYEIKDGKILNQYEVGKWPISGPFVSLSGSVYIVDGMGYLWKNNKKDRFVGNVKNLAFSLENPQIPPENSFILLDILNNRYTFKENNIYKNDNLILSLDDNIQDGIIGNKFLYVLTSGSKLYVIDLKNYNIVYNNFFENSKFLVMDNIGNLFIIGKNIYALSTNDMPSDSWYSIYKNHLNSSSVNF</sequence>
<keyword evidence="3" id="KW-1185">Reference proteome</keyword>
<feature type="domain" description="Pyrrolo-quinoline quinone repeat" evidence="1">
    <location>
        <begin position="260"/>
        <end position="323"/>
    </location>
</feature>
<accession>A0A841GHP3</accession>
<evidence type="ECO:0000313" key="3">
    <source>
        <dbReference type="Proteomes" id="UP000555828"/>
    </source>
</evidence>
<organism evidence="2 3">
    <name type="scientific">Thermosipho japonicus</name>
    <dbReference type="NCBI Taxonomy" id="90323"/>
    <lineage>
        <taxon>Bacteria</taxon>
        <taxon>Thermotogati</taxon>
        <taxon>Thermotogota</taxon>
        <taxon>Thermotogae</taxon>
        <taxon>Thermotogales</taxon>
        <taxon>Fervidobacteriaceae</taxon>
        <taxon>Thermosipho</taxon>
    </lineage>
</organism>
<dbReference type="InterPro" id="IPR015943">
    <property type="entry name" value="WD40/YVTN_repeat-like_dom_sf"/>
</dbReference>
<gene>
    <name evidence="2" type="ORF">HNP65_001700</name>
</gene>